<dbReference type="GO" id="GO:0003677">
    <property type="term" value="F:DNA binding"/>
    <property type="evidence" value="ECO:0007669"/>
    <property type="project" value="UniProtKB-KW"/>
</dbReference>
<dbReference type="PRINTS" id="PR00364">
    <property type="entry name" value="DISEASERSIST"/>
</dbReference>
<dbReference type="SUPFAM" id="SSF48452">
    <property type="entry name" value="TPR-like"/>
    <property type="match status" value="1"/>
</dbReference>
<dbReference type="Proteomes" id="UP000653480">
    <property type="component" value="Unassembled WGS sequence"/>
</dbReference>
<dbReference type="Pfam" id="PF25872">
    <property type="entry name" value="HTH_77"/>
    <property type="match status" value="1"/>
</dbReference>
<feature type="domain" description="AAA+ ATPase" evidence="4">
    <location>
        <begin position="266"/>
        <end position="430"/>
    </location>
</feature>
<evidence type="ECO:0000313" key="7">
    <source>
        <dbReference type="EMBL" id="GGO02514.1"/>
    </source>
</evidence>
<dbReference type="InterPro" id="IPR001867">
    <property type="entry name" value="OmpR/PhoB-type_DNA-bd"/>
</dbReference>
<dbReference type="PROSITE" id="PS50005">
    <property type="entry name" value="TPR"/>
    <property type="match status" value="1"/>
</dbReference>
<dbReference type="OrthoDB" id="3194665at2"/>
<dbReference type="RefSeq" id="WP_142574337.1">
    <property type="nucleotide sequence ID" value="NZ_BMMN01000002.1"/>
</dbReference>
<sequence length="1036" mass="111255">MPIDLTLLDRVRWRGQPVVGERAQALLAALALACRTVNADQLVAEVWGDSEPANPAKALQVLVSRTRSVVGAETLVTEGGGYRLEVPPERVDAGRLHRLSDRARALLAEDPAAAVTAAQEALALGVGALPPEGGGPLAEARQRAERDLAAARVVLARARSRSGDHDLALPEIEEAVRLHPEDEGLLADLLHSEAAVRGTGAALDRFERYRSGLRDRIGADVGPELRRIHRELLALDSPVRAGVRFETTPLLGRDDDLRQVRALLATSRVVSILGPGGLGKTRLAHAVAREASQPVVHFVELVGVTAPEDLVGEVGSALGVRDSVTGRRTLTPQQRADIRARIAQQLDLAPTLLVLDNCEHLVEAVADLVAYLTATTRELRVLTTTRSPLAIAAERAYPLPQLGTADAVELFGDRATAARPGVHLDEDDVRAVVSRLDGLPLAIELAAAKVRVMSPAEIARRLADRFALLRGGDRSAPFRHQTLLAVIDWSWNLLGERERRALRRLSAFPDGFTLDAAEEVLGDDALGDVEELVEQSLLTVVETADGVRYRMLETVREFGRMRLDSAGETADARAAVRAWAVGYADRHGARLYSPEQVDAMDRLRAEETNLADVLREALADPAPETVVVLFSALGAYWTICGNHTRTVVLTPAIAAALSDWTPPPRLLDRTRLALSIALFTTSVISLEETGTLTRLLSELGADSANPAVRALVTALLTMLSDQERGLEKLAADPDPLTRRIALHWLSHGRENTGDPVGAVEAAQAALALVGDDDGPWHRAVLRIHLAALYAHLGDSASASLHATEAIPVLERLGAVEDAVQIRATLAMSALAEGRRDDAARMLDELETVASQGTYGEVLAVASGIAQLALVDGDIAEGLRQHRETAEALRNLRMPGVPEGSTMWAIVGEVVAVSAFAEYGGGDDGADLFASLRAKVLIAFDSDHAFRDYPLVGMVLAGLGIWGLRRGALPVEEAVRLLVLADRFAYNRFVPTMQWSVLSAHAERIAPGAISRIETEYGERRGPALLAEARAVLERVV</sequence>
<feature type="domain" description="OmpR/PhoB-type" evidence="5">
    <location>
        <begin position="15"/>
        <end position="84"/>
    </location>
</feature>
<comment type="caution">
    <text evidence="7">The sequence shown here is derived from an EMBL/GenBank/DDBJ whole genome shotgun (WGS) entry which is preliminary data.</text>
</comment>
<evidence type="ECO:0000256" key="1">
    <source>
        <dbReference type="ARBA" id="ARBA00005820"/>
    </source>
</evidence>
<dbReference type="InterPro" id="IPR019734">
    <property type="entry name" value="TPR_rpt"/>
</dbReference>
<dbReference type="AlphaFoldDB" id="A0A8H9LEL6"/>
<feature type="domain" description="Bacterial transcriptional activator" evidence="6">
    <location>
        <begin position="91"/>
        <end position="233"/>
    </location>
</feature>
<evidence type="ECO:0000256" key="3">
    <source>
        <dbReference type="PROSITE-ProRule" id="PRU00339"/>
    </source>
</evidence>
<dbReference type="InterPro" id="IPR027417">
    <property type="entry name" value="P-loop_NTPase"/>
</dbReference>
<reference evidence="7" key="1">
    <citation type="journal article" date="2014" name="Int. J. Syst. Evol. Microbiol.">
        <title>Complete genome sequence of Corynebacterium casei LMG S-19264T (=DSM 44701T), isolated from a smear-ripened cheese.</title>
        <authorList>
            <consortium name="US DOE Joint Genome Institute (JGI-PGF)"/>
            <person name="Walter F."/>
            <person name="Albersmeier A."/>
            <person name="Kalinowski J."/>
            <person name="Ruckert C."/>
        </authorList>
    </citation>
    <scope>NUCLEOTIDE SEQUENCE</scope>
    <source>
        <strain evidence="7">CGMCC 4.7138</strain>
    </source>
</reference>
<dbReference type="InterPro" id="IPR016024">
    <property type="entry name" value="ARM-type_fold"/>
</dbReference>
<evidence type="ECO:0000256" key="2">
    <source>
        <dbReference type="ARBA" id="ARBA00023125"/>
    </source>
</evidence>
<name>A0A8H9LEL6_9ACTN</name>
<reference evidence="7" key="2">
    <citation type="submission" date="2020-09" db="EMBL/GenBank/DDBJ databases">
        <authorList>
            <person name="Sun Q."/>
            <person name="Zhou Y."/>
        </authorList>
    </citation>
    <scope>NUCLEOTIDE SEQUENCE</scope>
    <source>
        <strain evidence="7">CGMCC 4.7138</strain>
    </source>
</reference>
<organism evidence="7 8">
    <name type="scientific">Microbispora bryophytorum</name>
    <dbReference type="NCBI Taxonomy" id="1460882"/>
    <lineage>
        <taxon>Bacteria</taxon>
        <taxon>Bacillati</taxon>
        <taxon>Actinomycetota</taxon>
        <taxon>Actinomycetes</taxon>
        <taxon>Streptosporangiales</taxon>
        <taxon>Streptosporangiaceae</taxon>
        <taxon>Microbispora</taxon>
    </lineage>
</organism>
<dbReference type="PANTHER" id="PTHR47691">
    <property type="entry name" value="REGULATOR-RELATED"/>
    <property type="match status" value="1"/>
</dbReference>
<keyword evidence="3" id="KW-0802">TPR repeat</keyword>
<dbReference type="Pfam" id="PF03704">
    <property type="entry name" value="BTAD"/>
    <property type="match status" value="1"/>
</dbReference>
<dbReference type="SUPFAM" id="SSF46894">
    <property type="entry name" value="C-terminal effector domain of the bipartite response regulators"/>
    <property type="match status" value="1"/>
</dbReference>
<evidence type="ECO:0000313" key="8">
    <source>
        <dbReference type="Proteomes" id="UP000653480"/>
    </source>
</evidence>
<dbReference type="InterPro" id="IPR005158">
    <property type="entry name" value="BTAD"/>
</dbReference>
<dbReference type="EMBL" id="BMMN01000002">
    <property type="protein sequence ID" value="GGO02514.1"/>
    <property type="molecule type" value="Genomic_DNA"/>
</dbReference>
<dbReference type="SMART" id="SM00862">
    <property type="entry name" value="Trans_reg_C"/>
    <property type="match status" value="1"/>
</dbReference>
<evidence type="ECO:0000259" key="4">
    <source>
        <dbReference type="SMART" id="SM00382"/>
    </source>
</evidence>
<dbReference type="InterPro" id="IPR041664">
    <property type="entry name" value="AAA_16"/>
</dbReference>
<dbReference type="InterPro" id="IPR011990">
    <property type="entry name" value="TPR-like_helical_dom_sf"/>
</dbReference>
<gene>
    <name evidence="7" type="ORF">GCM10011574_11390</name>
</gene>
<dbReference type="Gene3D" id="1.25.40.10">
    <property type="entry name" value="Tetratricopeptide repeat domain"/>
    <property type="match status" value="2"/>
</dbReference>
<dbReference type="InterPro" id="IPR003593">
    <property type="entry name" value="AAA+_ATPase"/>
</dbReference>
<evidence type="ECO:0000259" key="6">
    <source>
        <dbReference type="SMART" id="SM01043"/>
    </source>
</evidence>
<dbReference type="SMART" id="SM00382">
    <property type="entry name" value="AAA"/>
    <property type="match status" value="1"/>
</dbReference>
<evidence type="ECO:0000259" key="5">
    <source>
        <dbReference type="SMART" id="SM00862"/>
    </source>
</evidence>
<dbReference type="Pfam" id="PF13191">
    <property type="entry name" value="AAA_16"/>
    <property type="match status" value="1"/>
</dbReference>
<protein>
    <submittedName>
        <fullName evidence="7">SARP family transcriptional regulator</fullName>
    </submittedName>
</protein>
<feature type="repeat" description="TPR" evidence="3">
    <location>
        <begin position="149"/>
        <end position="182"/>
    </location>
</feature>
<comment type="similarity">
    <text evidence="1">Belongs to the AfsR/DnrI/RedD regulatory family.</text>
</comment>
<dbReference type="GO" id="GO:0000160">
    <property type="term" value="P:phosphorelay signal transduction system"/>
    <property type="evidence" value="ECO:0007669"/>
    <property type="project" value="InterPro"/>
</dbReference>
<keyword evidence="8" id="KW-1185">Reference proteome</keyword>
<proteinExistence type="inferred from homology"/>
<accession>A0A8H9LEL6</accession>
<dbReference type="PANTHER" id="PTHR47691:SF3">
    <property type="entry name" value="HTH-TYPE TRANSCRIPTIONAL REGULATOR RV0890C-RELATED"/>
    <property type="match status" value="1"/>
</dbReference>
<dbReference type="InterPro" id="IPR058852">
    <property type="entry name" value="HTH_77"/>
</dbReference>
<dbReference type="SUPFAM" id="SSF52540">
    <property type="entry name" value="P-loop containing nucleoside triphosphate hydrolases"/>
    <property type="match status" value="1"/>
</dbReference>
<dbReference type="InterPro" id="IPR016032">
    <property type="entry name" value="Sig_transdc_resp-reg_C-effctor"/>
</dbReference>
<dbReference type="SMART" id="SM01043">
    <property type="entry name" value="BTAD"/>
    <property type="match status" value="1"/>
</dbReference>
<dbReference type="InterPro" id="IPR036388">
    <property type="entry name" value="WH-like_DNA-bd_sf"/>
</dbReference>
<dbReference type="Gene3D" id="1.10.10.10">
    <property type="entry name" value="Winged helix-like DNA-binding domain superfamily/Winged helix DNA-binding domain"/>
    <property type="match status" value="1"/>
</dbReference>
<dbReference type="GO" id="GO:0006355">
    <property type="term" value="P:regulation of DNA-templated transcription"/>
    <property type="evidence" value="ECO:0007669"/>
    <property type="project" value="InterPro"/>
</dbReference>
<dbReference type="SUPFAM" id="SSF48371">
    <property type="entry name" value="ARM repeat"/>
    <property type="match status" value="1"/>
</dbReference>
<dbReference type="Gene3D" id="3.40.50.300">
    <property type="entry name" value="P-loop containing nucleotide triphosphate hydrolases"/>
    <property type="match status" value="1"/>
</dbReference>
<keyword evidence="2" id="KW-0238">DNA-binding</keyword>